<keyword evidence="2" id="KW-1185">Reference proteome</keyword>
<accession>A0ABW6DEB3</accession>
<dbReference type="EMBL" id="JBBKXY010000002">
    <property type="protein sequence ID" value="MFD3293623.1"/>
    <property type="molecule type" value="Genomic_DNA"/>
</dbReference>
<organism evidence="1 2">
    <name type="scientific">Aquirufa originis</name>
    <dbReference type="NCBI Taxonomy" id="3096514"/>
    <lineage>
        <taxon>Bacteria</taxon>
        <taxon>Pseudomonadati</taxon>
        <taxon>Bacteroidota</taxon>
        <taxon>Cytophagia</taxon>
        <taxon>Cytophagales</taxon>
        <taxon>Flectobacillaceae</taxon>
        <taxon>Aquirufa</taxon>
    </lineage>
</organism>
<comment type="caution">
    <text evidence="1">The sequence shown here is derived from an EMBL/GenBank/DDBJ whole genome shotgun (WGS) entry which is preliminary data.</text>
</comment>
<dbReference type="RefSeq" id="WP_377978889.1">
    <property type="nucleotide sequence ID" value="NZ_JBBKXY010000002.1"/>
</dbReference>
<name>A0ABW6DEB3_9BACT</name>
<evidence type="ECO:0000313" key="1">
    <source>
        <dbReference type="EMBL" id="MFD3293623.1"/>
    </source>
</evidence>
<protein>
    <submittedName>
        <fullName evidence="1">Uncharacterized protein</fullName>
    </submittedName>
</protein>
<proteinExistence type="predicted"/>
<evidence type="ECO:0000313" key="2">
    <source>
        <dbReference type="Proteomes" id="UP001598112"/>
    </source>
</evidence>
<sequence length="173" mass="20387">MINESLILDPESLLDSRESSHLDGEKELKALSKARALRKGKLASQDIRRARLLQLKLKMEEFLSSNSNSTKSQFPVFLEFYVDTIYPKRKLFAQDIDVNPISLSQVINNHREPKEEFILRLIIHSEKVYKNVCLFQSNTWLEVYLKDKFMETISSEKKWRKEEGKHVRVFELV</sequence>
<dbReference type="Proteomes" id="UP001598112">
    <property type="component" value="Unassembled WGS sequence"/>
</dbReference>
<gene>
    <name evidence="1" type="ORF">SKC35_07980</name>
</gene>
<reference evidence="1 2" key="1">
    <citation type="submission" date="2024-03" db="EMBL/GenBank/DDBJ databases">
        <title>Aquirufa genome sequencing.</title>
        <authorList>
            <person name="Pitt A."/>
            <person name="Hahn M.W."/>
        </authorList>
    </citation>
    <scope>NUCLEOTIDE SEQUENCE [LARGE SCALE GENOMIC DNA]</scope>
    <source>
        <strain evidence="1 2">KTFRIE-69F</strain>
    </source>
</reference>